<evidence type="ECO:0000256" key="4">
    <source>
        <dbReference type="PIRSR" id="PIRSR600101-1"/>
    </source>
</evidence>
<comment type="caution">
    <text evidence="7">The sequence shown here is derived from an EMBL/GenBank/DDBJ whole genome shotgun (WGS) entry which is preliminary data.</text>
</comment>
<evidence type="ECO:0000256" key="1">
    <source>
        <dbReference type="ARBA" id="ARBA00001049"/>
    </source>
</evidence>
<dbReference type="SUPFAM" id="SSF56235">
    <property type="entry name" value="N-terminal nucleophile aminohydrolases (Ntn hydrolases)"/>
    <property type="match status" value="1"/>
</dbReference>
<comment type="catalytic activity">
    <reaction evidence="3 6">
        <text>an N-terminal (5-L-glutamyl)-[peptide] + an alpha-amino acid = 5-L-glutamyl amino acid + an N-terminal L-alpha-aminoacyl-[peptide]</text>
        <dbReference type="Rhea" id="RHEA:23904"/>
        <dbReference type="Rhea" id="RHEA-COMP:9780"/>
        <dbReference type="Rhea" id="RHEA-COMP:9795"/>
        <dbReference type="ChEBI" id="CHEBI:77644"/>
        <dbReference type="ChEBI" id="CHEBI:78597"/>
        <dbReference type="ChEBI" id="CHEBI:78599"/>
        <dbReference type="ChEBI" id="CHEBI:78608"/>
        <dbReference type="EC" id="2.3.2.2"/>
    </reaction>
</comment>
<gene>
    <name evidence="7" type="primary">ggt</name>
    <name evidence="7" type="ORF">G6N76_23155</name>
</gene>
<evidence type="ECO:0000256" key="6">
    <source>
        <dbReference type="RuleBase" id="RU368036"/>
    </source>
</evidence>
<evidence type="ECO:0000256" key="3">
    <source>
        <dbReference type="ARBA" id="ARBA00047417"/>
    </source>
</evidence>
<dbReference type="PANTHER" id="PTHR43881:SF1">
    <property type="entry name" value="GAMMA-GLUTAMYLTRANSPEPTIDASE (AFU_ORTHOLOGUE AFUA_4G13580)"/>
    <property type="match status" value="1"/>
</dbReference>
<dbReference type="Gene3D" id="1.10.246.130">
    <property type="match status" value="1"/>
</dbReference>
<dbReference type="InterPro" id="IPR029055">
    <property type="entry name" value="Ntn_hydrolases_N"/>
</dbReference>
<dbReference type="Pfam" id="PF01019">
    <property type="entry name" value="G_glu_transpept"/>
    <property type="match status" value="1"/>
</dbReference>
<dbReference type="GO" id="GO:0036374">
    <property type="term" value="F:glutathione hydrolase activity"/>
    <property type="evidence" value="ECO:0007669"/>
    <property type="project" value="UniProtKB-UniRule"/>
</dbReference>
<keyword evidence="6" id="KW-0317">Glutathione biosynthesis</keyword>
<dbReference type="GO" id="GO:0006750">
    <property type="term" value="P:glutathione biosynthetic process"/>
    <property type="evidence" value="ECO:0007669"/>
    <property type="project" value="UniProtKB-KW"/>
</dbReference>
<feature type="active site" description="Nucleophile" evidence="4">
    <location>
        <position position="348"/>
    </location>
</feature>
<dbReference type="PANTHER" id="PTHR43881">
    <property type="entry name" value="GAMMA-GLUTAMYLTRANSPEPTIDASE (AFU_ORTHOLOGUE AFUA_4G13580)"/>
    <property type="match status" value="1"/>
</dbReference>
<dbReference type="AlphaFoldDB" id="A0A6M1S861"/>
<proteinExistence type="inferred from homology"/>
<dbReference type="EMBL" id="JAAKZH010000012">
    <property type="protein sequence ID" value="NGO66571.1"/>
    <property type="molecule type" value="Genomic_DNA"/>
</dbReference>
<comment type="catalytic activity">
    <reaction evidence="1 6">
        <text>an S-substituted glutathione + H2O = an S-substituted L-cysteinylglycine + L-glutamate</text>
        <dbReference type="Rhea" id="RHEA:59468"/>
        <dbReference type="ChEBI" id="CHEBI:15377"/>
        <dbReference type="ChEBI" id="CHEBI:29985"/>
        <dbReference type="ChEBI" id="CHEBI:90779"/>
        <dbReference type="ChEBI" id="CHEBI:143103"/>
        <dbReference type="EC" id="3.4.19.13"/>
    </reaction>
</comment>
<dbReference type="GO" id="GO:0103068">
    <property type="term" value="F:leukotriene C4 gamma-glutamyl transferase activity"/>
    <property type="evidence" value="ECO:0007669"/>
    <property type="project" value="UniProtKB-EC"/>
</dbReference>
<sequence>MRDFHFPGRSVVRGQECMVATAHPAASAAAFGILQSGGNAVDAAICAAALLAVVEPQASGVGGDSFVLGHVSAKGKTFGLNGSGKSAGTMTADGLRALGYTGMPLRGALSVTCPGAVDTWVRLHADHGSLDWDKLFQPAIKAATGGYVVADRVALDWKAFEAALTTTPETAARLLTDARAFRAGEIHRQPELASTLCEIAAKGRDGFYRGWVADDIVATLAQGGSSLSHGDLDGTSSFYVDPLSVDYKGFQVLQLPANNQGATALLLLNILKHLPKTDYFSAERFHLLLESARLAYRERDRSIGDPDHTNVEHWRFTNDAYAADLAAMIDPERTTREFGEPVTRKSDTTTISVVDGSGNAVTLINSLYHHFGSCVVAPRSGVLLQNRGNGFNLIPGHPNEFGPGKRPLHTIMPGMTLKNRKPSLVYGVMGGDYQAIGHAQLITNIVDFGLDVQEAIDLPRTFHFKGFAEVERSMPAHIVEGLTRRGHSVQVAHLPIGGAQAILIDPHRGTLAGGSDPRKDGMAIGM</sequence>
<organism evidence="7 8">
    <name type="scientific">Rhizobium daejeonense</name>
    <dbReference type="NCBI Taxonomy" id="240521"/>
    <lineage>
        <taxon>Bacteria</taxon>
        <taxon>Pseudomonadati</taxon>
        <taxon>Pseudomonadota</taxon>
        <taxon>Alphaproteobacteria</taxon>
        <taxon>Hyphomicrobiales</taxon>
        <taxon>Rhizobiaceae</taxon>
        <taxon>Rhizobium/Agrobacterium group</taxon>
        <taxon>Rhizobium</taxon>
    </lineage>
</organism>
<comment type="catalytic activity">
    <reaction evidence="2 6">
        <text>glutathione + H2O = L-cysteinylglycine + L-glutamate</text>
        <dbReference type="Rhea" id="RHEA:28807"/>
        <dbReference type="ChEBI" id="CHEBI:15377"/>
        <dbReference type="ChEBI" id="CHEBI:29985"/>
        <dbReference type="ChEBI" id="CHEBI:57925"/>
        <dbReference type="ChEBI" id="CHEBI:61694"/>
        <dbReference type="EC" id="3.4.19.13"/>
    </reaction>
</comment>
<accession>A0A6M1S861</accession>
<name>A0A6M1S861_9HYPH</name>
<comment type="PTM">
    <text evidence="6">Cleaved by autocatalysis into a large and a small subunit.</text>
</comment>
<dbReference type="GO" id="GO:0006751">
    <property type="term" value="P:glutathione catabolic process"/>
    <property type="evidence" value="ECO:0007669"/>
    <property type="project" value="UniProtKB-UniRule"/>
</dbReference>
<dbReference type="UniPathway" id="UPA00204"/>
<keyword evidence="6 7" id="KW-0808">Transferase</keyword>
<dbReference type="InterPro" id="IPR000101">
    <property type="entry name" value="GGT_peptidase"/>
</dbReference>
<dbReference type="Proteomes" id="UP000477849">
    <property type="component" value="Unassembled WGS sequence"/>
</dbReference>
<dbReference type="InterPro" id="IPR043138">
    <property type="entry name" value="GGT_lsub"/>
</dbReference>
<evidence type="ECO:0000256" key="2">
    <source>
        <dbReference type="ARBA" id="ARBA00001089"/>
    </source>
</evidence>
<dbReference type="EC" id="2.3.2.2" evidence="6"/>
<dbReference type="Gene3D" id="3.60.20.40">
    <property type="match status" value="1"/>
</dbReference>
<dbReference type="PRINTS" id="PR01210">
    <property type="entry name" value="GGTRANSPTASE"/>
</dbReference>
<evidence type="ECO:0000256" key="5">
    <source>
        <dbReference type="PIRSR" id="PIRSR600101-2"/>
    </source>
</evidence>
<keyword evidence="6 7" id="KW-0012">Acyltransferase</keyword>
<keyword evidence="8" id="KW-1185">Reference proteome</keyword>
<evidence type="ECO:0000313" key="7">
    <source>
        <dbReference type="EMBL" id="NGO66571.1"/>
    </source>
</evidence>
<dbReference type="EC" id="3.4.19.13" evidence="6"/>
<protein>
    <recommendedName>
        <fullName evidence="6">Glutathione hydrolase proenzyme</fullName>
        <ecNumber evidence="6">2.3.2.2</ecNumber>
        <ecNumber evidence="6">3.4.19.13</ecNumber>
    </recommendedName>
    <component>
        <recommendedName>
            <fullName evidence="6">Glutathione hydrolase large chain</fullName>
        </recommendedName>
    </component>
    <component>
        <recommendedName>
            <fullName evidence="6">Glutathione hydrolase small chain</fullName>
        </recommendedName>
    </component>
</protein>
<comment type="similarity">
    <text evidence="6">Belongs to the gamma-glutamyltransferase family.</text>
</comment>
<evidence type="ECO:0000313" key="8">
    <source>
        <dbReference type="Proteomes" id="UP000477849"/>
    </source>
</evidence>
<comment type="subunit">
    <text evidence="6">This enzyme consists of two polypeptide chains, which are synthesized in precursor form from a single polypeptide.</text>
</comment>
<dbReference type="InterPro" id="IPR043137">
    <property type="entry name" value="GGT_ssub_C"/>
</dbReference>
<keyword evidence="6" id="KW-0865">Zymogen</keyword>
<feature type="binding site" evidence="5">
    <location>
        <position position="431"/>
    </location>
    <ligand>
        <name>L-glutamate</name>
        <dbReference type="ChEBI" id="CHEBI:29985"/>
    </ligand>
</feature>
<dbReference type="NCBIfam" id="TIGR00066">
    <property type="entry name" value="g_glut_trans"/>
    <property type="match status" value="1"/>
</dbReference>
<reference evidence="7 8" key="1">
    <citation type="submission" date="2020-02" db="EMBL/GenBank/DDBJ databases">
        <title>Genome sequence of the type strain CCBAU10050 of Rhizobium daejeonense.</title>
        <authorList>
            <person name="Gao J."/>
            <person name="Sun J."/>
        </authorList>
    </citation>
    <scope>NUCLEOTIDE SEQUENCE [LARGE SCALE GENOMIC DNA]</scope>
    <source>
        <strain evidence="7 8">CCBAU10050</strain>
    </source>
</reference>
<keyword evidence="6" id="KW-0378">Hydrolase</keyword>
<comment type="pathway">
    <text evidence="6">Sulfur metabolism; glutathione metabolism.</text>
</comment>
<dbReference type="InterPro" id="IPR052896">
    <property type="entry name" value="GGT-like_enzyme"/>
</dbReference>